<keyword evidence="1" id="KW-0472">Membrane</keyword>
<dbReference type="EMBL" id="RJVU01061435">
    <property type="protein sequence ID" value="ROJ36060.1"/>
    <property type="molecule type" value="Genomic_DNA"/>
</dbReference>
<evidence type="ECO:0008006" key="4">
    <source>
        <dbReference type="Google" id="ProtNLM"/>
    </source>
</evidence>
<keyword evidence="1" id="KW-0812">Transmembrane</keyword>
<keyword evidence="3" id="KW-1185">Reference proteome</keyword>
<dbReference type="AlphaFoldDB" id="A0A3N0XTD3"/>
<dbReference type="OrthoDB" id="8734319at2759"/>
<organism evidence="2 3">
    <name type="scientific">Anabarilius grahami</name>
    <name type="common">Kanglang fish</name>
    <name type="synonym">Barilius grahami</name>
    <dbReference type="NCBI Taxonomy" id="495550"/>
    <lineage>
        <taxon>Eukaryota</taxon>
        <taxon>Metazoa</taxon>
        <taxon>Chordata</taxon>
        <taxon>Craniata</taxon>
        <taxon>Vertebrata</taxon>
        <taxon>Euteleostomi</taxon>
        <taxon>Actinopterygii</taxon>
        <taxon>Neopterygii</taxon>
        <taxon>Teleostei</taxon>
        <taxon>Ostariophysi</taxon>
        <taxon>Cypriniformes</taxon>
        <taxon>Xenocyprididae</taxon>
        <taxon>Xenocypridinae</taxon>
        <taxon>Xenocypridinae incertae sedis</taxon>
        <taxon>Anabarilius</taxon>
    </lineage>
</organism>
<sequence length="164" mass="18193">MRVLMDSSWIQFGPAGRGSYDWVAGASASPSTENRLKGYWNELASNKVGERAEETLYVAIITGSLLFLVGIALFVYKRCFRVKENTTKVITLDFDDTNGTAEFLSTLEEGDRAEEESDGVFLMVYLPAPYEKTLTKIARAASTSSSHNEVEIVELDTENSTDQE</sequence>
<accession>A0A3N0XTD3</accession>
<keyword evidence="1" id="KW-1133">Transmembrane helix</keyword>
<dbReference type="Proteomes" id="UP000281406">
    <property type="component" value="Unassembled WGS sequence"/>
</dbReference>
<name>A0A3N0XTD3_ANAGA</name>
<gene>
    <name evidence="2" type="ORF">DPX16_12685</name>
</gene>
<evidence type="ECO:0000256" key="1">
    <source>
        <dbReference type="SAM" id="Phobius"/>
    </source>
</evidence>
<protein>
    <recommendedName>
        <fullName evidence="4">Small integral membrane protein 28</fullName>
    </recommendedName>
</protein>
<feature type="transmembrane region" description="Helical" evidence="1">
    <location>
        <begin position="56"/>
        <end position="76"/>
    </location>
</feature>
<evidence type="ECO:0000313" key="3">
    <source>
        <dbReference type="Proteomes" id="UP000281406"/>
    </source>
</evidence>
<proteinExistence type="predicted"/>
<evidence type="ECO:0000313" key="2">
    <source>
        <dbReference type="EMBL" id="ROJ36060.1"/>
    </source>
</evidence>
<comment type="caution">
    <text evidence="2">The sequence shown here is derived from an EMBL/GenBank/DDBJ whole genome shotgun (WGS) entry which is preliminary data.</text>
</comment>
<reference evidence="2 3" key="1">
    <citation type="submission" date="2018-10" db="EMBL/GenBank/DDBJ databases">
        <title>Genome assembly for a Yunnan-Guizhou Plateau 3E fish, Anabarilius grahami (Regan), and its evolutionary and genetic applications.</title>
        <authorList>
            <person name="Jiang W."/>
        </authorList>
    </citation>
    <scope>NUCLEOTIDE SEQUENCE [LARGE SCALE GENOMIC DNA]</scope>
    <source>
        <strain evidence="2">AG-KIZ</strain>
        <tissue evidence="2">Muscle</tissue>
    </source>
</reference>